<dbReference type="Pfam" id="PF05154">
    <property type="entry name" value="TM2"/>
    <property type="match status" value="1"/>
</dbReference>
<keyword evidence="2 5" id="KW-0812">Transmembrane</keyword>
<evidence type="ECO:0000313" key="7">
    <source>
        <dbReference type="EMBL" id="TLP35528.1"/>
    </source>
</evidence>
<dbReference type="Proteomes" id="UP000308901">
    <property type="component" value="Unassembled WGS sequence"/>
</dbReference>
<evidence type="ECO:0000256" key="5">
    <source>
        <dbReference type="SAM" id="Phobius"/>
    </source>
</evidence>
<dbReference type="InterPro" id="IPR007829">
    <property type="entry name" value="TM2"/>
</dbReference>
<dbReference type="GO" id="GO:0016020">
    <property type="term" value="C:membrane"/>
    <property type="evidence" value="ECO:0007669"/>
    <property type="project" value="UniProtKB-SubCell"/>
</dbReference>
<dbReference type="OrthoDB" id="2004788at2"/>
<evidence type="ECO:0000256" key="4">
    <source>
        <dbReference type="ARBA" id="ARBA00023136"/>
    </source>
</evidence>
<keyword evidence="8" id="KW-1185">Reference proteome</keyword>
<gene>
    <name evidence="7" type="ORF">FDK22_14865</name>
</gene>
<comment type="subcellular location">
    <subcellularLocation>
        <location evidence="1">Membrane</location>
        <topology evidence="1">Multi-pass membrane protein</topology>
    </subcellularLocation>
</comment>
<proteinExistence type="predicted"/>
<keyword evidence="4 5" id="KW-0472">Membrane</keyword>
<keyword evidence="3 5" id="KW-1133">Transmembrane helix</keyword>
<feature type="transmembrane region" description="Helical" evidence="5">
    <location>
        <begin position="45"/>
        <end position="77"/>
    </location>
</feature>
<dbReference type="AlphaFoldDB" id="A0A5R8XXJ0"/>
<evidence type="ECO:0000313" key="8">
    <source>
        <dbReference type="Proteomes" id="UP000308901"/>
    </source>
</evidence>
<comment type="caution">
    <text evidence="7">The sequence shown here is derived from an EMBL/GenBank/DDBJ whole genome shotgun (WGS) entry which is preliminary data.</text>
</comment>
<feature type="transmembrane region" description="Helical" evidence="5">
    <location>
        <begin position="21"/>
        <end position="39"/>
    </location>
</feature>
<name>A0A5R8XXJ0_9BACT</name>
<accession>A0A5R8XXJ0</accession>
<protein>
    <submittedName>
        <fullName evidence="7">TM2 domain-containing protein</fullName>
    </submittedName>
</protein>
<sequence>MKKVATDFGLEKAKTQQKSVVLAYLLWWFLGWLGIHRLYAGMSKWWLYPVLGLVGAITVFILVGYVILLGLFIWWIIDAVNLHKVIQLQNLEVIENYEKSTQNQMS</sequence>
<reference evidence="7 8" key="1">
    <citation type="submission" date="2019-05" db="EMBL/GenBank/DDBJ databases">
        <title>Arcobacter sp. nov., isolated from sea sediment.</title>
        <authorList>
            <person name="Kim W."/>
        </authorList>
    </citation>
    <scope>NUCLEOTIDE SEQUENCE [LARGE SCALE GENOMIC DNA]</scope>
    <source>
        <strain evidence="7 8">CAU 1517</strain>
    </source>
</reference>
<dbReference type="EMBL" id="VANU01000008">
    <property type="protein sequence ID" value="TLP35528.1"/>
    <property type="molecule type" value="Genomic_DNA"/>
</dbReference>
<evidence type="ECO:0000256" key="2">
    <source>
        <dbReference type="ARBA" id="ARBA00022692"/>
    </source>
</evidence>
<organism evidence="7 8">
    <name type="scientific">Arcobacter arenosus</name>
    <dbReference type="NCBI Taxonomy" id="2576037"/>
    <lineage>
        <taxon>Bacteria</taxon>
        <taxon>Pseudomonadati</taxon>
        <taxon>Campylobacterota</taxon>
        <taxon>Epsilonproteobacteria</taxon>
        <taxon>Campylobacterales</taxon>
        <taxon>Arcobacteraceae</taxon>
        <taxon>Arcobacter</taxon>
    </lineage>
</organism>
<evidence type="ECO:0000256" key="1">
    <source>
        <dbReference type="ARBA" id="ARBA00004141"/>
    </source>
</evidence>
<evidence type="ECO:0000259" key="6">
    <source>
        <dbReference type="Pfam" id="PF05154"/>
    </source>
</evidence>
<feature type="domain" description="TM2" evidence="6">
    <location>
        <begin position="16"/>
        <end position="79"/>
    </location>
</feature>
<evidence type="ECO:0000256" key="3">
    <source>
        <dbReference type="ARBA" id="ARBA00022989"/>
    </source>
</evidence>